<name>A0A942YFY5_9BACI</name>
<organism evidence="1 2">
    <name type="scientific">Lederbergia citri</name>
    <dbReference type="NCBI Taxonomy" id="2833580"/>
    <lineage>
        <taxon>Bacteria</taxon>
        <taxon>Bacillati</taxon>
        <taxon>Bacillota</taxon>
        <taxon>Bacilli</taxon>
        <taxon>Bacillales</taxon>
        <taxon>Bacillaceae</taxon>
        <taxon>Lederbergia</taxon>
    </lineage>
</organism>
<dbReference type="AlphaFoldDB" id="A0A942YFY5"/>
<proteinExistence type="predicted"/>
<protein>
    <submittedName>
        <fullName evidence="1">Uncharacterized protein</fullName>
    </submittedName>
</protein>
<keyword evidence="2" id="KW-1185">Reference proteome</keyword>
<evidence type="ECO:0000313" key="2">
    <source>
        <dbReference type="Proteomes" id="UP000681414"/>
    </source>
</evidence>
<evidence type="ECO:0000313" key="1">
    <source>
        <dbReference type="EMBL" id="MBS4193805.1"/>
    </source>
</evidence>
<accession>A0A942YFY5</accession>
<gene>
    <name evidence="1" type="ORF">KHA97_01805</name>
</gene>
<sequence>MRKNNRFENIFIPTNTGMIKIYIYGFRPYGSWGQVTASMNDLSVNVKGYNRKRTIIKALASLNESLINMKEE</sequence>
<dbReference type="Proteomes" id="UP000681414">
    <property type="component" value="Unassembled WGS sequence"/>
</dbReference>
<reference evidence="1 2" key="1">
    <citation type="submission" date="2021-05" db="EMBL/GenBank/DDBJ databases">
        <title>Novel Bacillus species.</title>
        <authorList>
            <person name="Liu G."/>
        </authorList>
    </citation>
    <scope>NUCLEOTIDE SEQUENCE [LARGE SCALE GENOMIC DNA]</scope>
    <source>
        <strain evidence="2">FJAT-49780</strain>
    </source>
</reference>
<comment type="caution">
    <text evidence="1">The sequence shown here is derived from an EMBL/GenBank/DDBJ whole genome shotgun (WGS) entry which is preliminary data.</text>
</comment>
<dbReference type="EMBL" id="JAGYPG010000001">
    <property type="protein sequence ID" value="MBS4193805.1"/>
    <property type="molecule type" value="Genomic_DNA"/>
</dbReference>
<dbReference type="RefSeq" id="WP_213123042.1">
    <property type="nucleotide sequence ID" value="NZ_JAGYPG010000001.1"/>
</dbReference>